<evidence type="ECO:0000256" key="6">
    <source>
        <dbReference type="PROSITE-ProRule" id="PRU01091"/>
    </source>
</evidence>
<keyword evidence="3" id="KW-0805">Transcription regulation</keyword>
<dbReference type="PROSITE" id="PS51755">
    <property type="entry name" value="OMPR_PHOB"/>
    <property type="match status" value="1"/>
</dbReference>
<dbReference type="OrthoDB" id="4336084at2"/>
<evidence type="ECO:0000313" key="8">
    <source>
        <dbReference type="EMBL" id="KAB8162856.1"/>
    </source>
</evidence>
<dbReference type="InterPro" id="IPR051677">
    <property type="entry name" value="AfsR-DnrI-RedD_regulator"/>
</dbReference>
<dbReference type="Pfam" id="PF03704">
    <property type="entry name" value="BTAD"/>
    <property type="match status" value="1"/>
</dbReference>
<dbReference type="SUPFAM" id="SSF48452">
    <property type="entry name" value="TPR-like"/>
    <property type="match status" value="1"/>
</dbReference>
<comment type="similarity">
    <text evidence="1">Belongs to the AfsR/DnrI/RedD regulatory family.</text>
</comment>
<feature type="domain" description="OmpR/PhoB-type" evidence="7">
    <location>
        <begin position="75"/>
        <end position="174"/>
    </location>
</feature>
<dbReference type="GO" id="GO:0006355">
    <property type="term" value="P:regulation of DNA-templated transcription"/>
    <property type="evidence" value="ECO:0007669"/>
    <property type="project" value="InterPro"/>
</dbReference>
<keyword evidence="2" id="KW-0902">Two-component regulatory system</keyword>
<dbReference type="SMART" id="SM00862">
    <property type="entry name" value="Trans_reg_C"/>
    <property type="match status" value="1"/>
</dbReference>
<dbReference type="Gene3D" id="3.40.50.300">
    <property type="entry name" value="P-loop containing nucleotide triphosphate hydrolases"/>
    <property type="match status" value="1"/>
</dbReference>
<keyword evidence="9" id="KW-1185">Reference proteome</keyword>
<evidence type="ECO:0000256" key="2">
    <source>
        <dbReference type="ARBA" id="ARBA00023012"/>
    </source>
</evidence>
<sequence>MPGQRAARVRGLAARRLGAWADSFKGGGAGHGGIAPSFSPARAGRGLGAGRRAWSPAGRAGMWGRHPHVRRGERWHGRAMNGAVTITSFGGLTVRLGGEEHVELGGPKPRLLLALLLSRVNTVHPVDALIDAVWAGRPPRTARKNLQVYVCRLRRVLGDRLVHTGGGYLLRLSAAECDLVAFEQRAREGRRLAREGAAGAVERLAEAVALWREEPLGEFGRLPCLSDAVDRLTEVFLGALEEWAELEVERGGHRLVVERLQDLAAAHPLRERLSAAWMRALAAGGRTGEALAHFDAVRLALARELGVAPGPVLTALRRRLLAPPEDGPRAEGGGLGDQLPRDLPDFVGRAEEIHRALAHFREGRREGRVMVVSGAVGVGKSAFAVRVGHLLADAFPDGLLMAELGDRPLGTVLRGLLDAAGLPPERSVGQALARWRSWIARRRLLLVLDDAVSATVAEALLPGCGPSGALVTSRYRLSGLSGVEWVPLAPLTEAEGLELLGRVIGVGRLMTDPEAAARIVRRCEGLPLALRIAGAKLNALRHLRPAEYADRLRDAPSLLDEMAAGELVLRERYEAFWRGLPPPQRAAFLRLAAHQPPLRYERVVADAEELLECSLLTPPSGEVSAHLALYEMSVFAREFAGGLPSEAGAPG</sequence>
<dbReference type="InterPro" id="IPR001867">
    <property type="entry name" value="OmpR/PhoB-type_DNA-bd"/>
</dbReference>
<keyword evidence="5" id="KW-0804">Transcription</keyword>
<proteinExistence type="inferred from homology"/>
<evidence type="ECO:0000259" key="7">
    <source>
        <dbReference type="PROSITE" id="PS51755"/>
    </source>
</evidence>
<gene>
    <name evidence="8" type="ORF">FH607_019610</name>
</gene>
<dbReference type="InterPro" id="IPR036388">
    <property type="entry name" value="WH-like_DNA-bd_sf"/>
</dbReference>
<name>A0A5N6A4L7_9ACTN</name>
<dbReference type="AlphaFoldDB" id="A0A5N6A4L7"/>
<protein>
    <submittedName>
        <fullName evidence="8">AfsR family transcriptional regulator</fullName>
    </submittedName>
</protein>
<dbReference type="InterPro" id="IPR005158">
    <property type="entry name" value="BTAD"/>
</dbReference>
<dbReference type="PANTHER" id="PTHR35807">
    <property type="entry name" value="TRANSCRIPTIONAL REGULATOR REDD-RELATED"/>
    <property type="match status" value="1"/>
</dbReference>
<dbReference type="SUPFAM" id="SSF52540">
    <property type="entry name" value="P-loop containing nucleoside triphosphate hydrolases"/>
    <property type="match status" value="1"/>
</dbReference>
<dbReference type="EMBL" id="VDLY02000013">
    <property type="protein sequence ID" value="KAB8162856.1"/>
    <property type="molecule type" value="Genomic_DNA"/>
</dbReference>
<dbReference type="Pfam" id="PF00486">
    <property type="entry name" value="Trans_reg_C"/>
    <property type="match status" value="1"/>
</dbReference>
<dbReference type="InterPro" id="IPR027417">
    <property type="entry name" value="P-loop_NTPase"/>
</dbReference>
<evidence type="ECO:0000256" key="5">
    <source>
        <dbReference type="ARBA" id="ARBA00023163"/>
    </source>
</evidence>
<comment type="caution">
    <text evidence="8">The sequence shown here is derived from an EMBL/GenBank/DDBJ whole genome shotgun (WGS) entry which is preliminary data.</text>
</comment>
<dbReference type="Gene3D" id="1.25.40.10">
    <property type="entry name" value="Tetratricopeptide repeat domain"/>
    <property type="match status" value="1"/>
</dbReference>
<feature type="DNA-binding region" description="OmpR/PhoB-type" evidence="6">
    <location>
        <begin position="75"/>
        <end position="174"/>
    </location>
</feature>
<reference evidence="8" key="1">
    <citation type="submission" date="2019-10" db="EMBL/GenBank/DDBJ databases">
        <title>Nonomuraea sp. nov., isolated from Phyllanthus amarus.</title>
        <authorList>
            <person name="Klykleung N."/>
            <person name="Tanasupawat S."/>
        </authorList>
    </citation>
    <scope>NUCLEOTIDE SEQUENCE [LARGE SCALE GENOMIC DNA]</scope>
    <source>
        <strain evidence="8">3MP-10</strain>
    </source>
</reference>
<dbReference type="CDD" id="cd15831">
    <property type="entry name" value="BTAD"/>
    <property type="match status" value="1"/>
</dbReference>
<dbReference type="InterPro" id="IPR011990">
    <property type="entry name" value="TPR-like_helical_dom_sf"/>
</dbReference>
<dbReference type="PANTHER" id="PTHR35807:SF1">
    <property type="entry name" value="TRANSCRIPTIONAL REGULATOR REDD"/>
    <property type="match status" value="1"/>
</dbReference>
<dbReference type="SUPFAM" id="SSF46894">
    <property type="entry name" value="C-terminal effector domain of the bipartite response regulators"/>
    <property type="match status" value="1"/>
</dbReference>
<evidence type="ECO:0000256" key="3">
    <source>
        <dbReference type="ARBA" id="ARBA00023015"/>
    </source>
</evidence>
<dbReference type="InterPro" id="IPR016032">
    <property type="entry name" value="Sig_transdc_resp-reg_C-effctor"/>
</dbReference>
<evidence type="ECO:0000256" key="4">
    <source>
        <dbReference type="ARBA" id="ARBA00023125"/>
    </source>
</evidence>
<keyword evidence="4 6" id="KW-0238">DNA-binding</keyword>
<dbReference type="SMART" id="SM01043">
    <property type="entry name" value="BTAD"/>
    <property type="match status" value="1"/>
</dbReference>
<accession>A0A5N6A4L7</accession>
<dbReference type="Proteomes" id="UP000314251">
    <property type="component" value="Unassembled WGS sequence"/>
</dbReference>
<dbReference type="GO" id="GO:0000160">
    <property type="term" value="P:phosphorelay signal transduction system"/>
    <property type="evidence" value="ECO:0007669"/>
    <property type="project" value="UniProtKB-KW"/>
</dbReference>
<evidence type="ECO:0000256" key="1">
    <source>
        <dbReference type="ARBA" id="ARBA00005820"/>
    </source>
</evidence>
<evidence type="ECO:0000313" key="9">
    <source>
        <dbReference type="Proteomes" id="UP000314251"/>
    </source>
</evidence>
<dbReference type="GO" id="GO:0003677">
    <property type="term" value="F:DNA binding"/>
    <property type="evidence" value="ECO:0007669"/>
    <property type="project" value="UniProtKB-UniRule"/>
</dbReference>
<organism evidence="8 9">
    <name type="scientific">Streptomyces mimosae</name>
    <dbReference type="NCBI Taxonomy" id="2586635"/>
    <lineage>
        <taxon>Bacteria</taxon>
        <taxon>Bacillati</taxon>
        <taxon>Actinomycetota</taxon>
        <taxon>Actinomycetes</taxon>
        <taxon>Kitasatosporales</taxon>
        <taxon>Streptomycetaceae</taxon>
        <taxon>Streptomyces</taxon>
    </lineage>
</organism>
<dbReference type="PRINTS" id="PR00364">
    <property type="entry name" value="DISEASERSIST"/>
</dbReference>
<dbReference type="Gene3D" id="1.10.10.10">
    <property type="entry name" value="Winged helix-like DNA-binding domain superfamily/Winged helix DNA-binding domain"/>
    <property type="match status" value="1"/>
</dbReference>